<dbReference type="AlphaFoldDB" id="A0A0W0FCR1"/>
<comment type="caution">
    <text evidence="1">The sequence shown here is derived from an EMBL/GenBank/DDBJ whole genome shotgun (WGS) entry which is preliminary data.</text>
</comment>
<evidence type="ECO:0000313" key="1">
    <source>
        <dbReference type="EMBL" id="KTB34104.1"/>
    </source>
</evidence>
<dbReference type="EMBL" id="LATX01002121">
    <property type="protein sequence ID" value="KTB34104.1"/>
    <property type="molecule type" value="Genomic_DNA"/>
</dbReference>
<sequence length="253" mass="28778">MVIRPTSLLKKGAENSSDNLRFPNMLNTDSKNTAASIGPMTGRLKYEMPDKTRDFVRLHPPPSLEDVEIQSHSRPENHNAAFILWVERKIEKPTVYLTTFSNLGKRPLVLRPLAALPEGVKLIERILRRDGSIREALEHRKWSGYVSKEAGMSAEKEMTCLDSKHLQEREAIRSLEWYYQKMVERAGEEPINLGELIRKAGEWLTHSFQLNSANMGRLGPLMISPGGADVGAPLSLLWRFRTPFAQPRFIYGL</sequence>
<proteinExistence type="predicted"/>
<accession>A0A0W0FCR1</accession>
<protein>
    <submittedName>
        <fullName evidence="1">Uncharacterized protein</fullName>
    </submittedName>
</protein>
<reference evidence="1 2" key="1">
    <citation type="submission" date="2015-12" db="EMBL/GenBank/DDBJ databases">
        <title>Draft genome sequence of Moniliophthora roreri, the causal agent of frosty pod rot of cacao.</title>
        <authorList>
            <person name="Aime M.C."/>
            <person name="Diaz-Valderrama J.R."/>
            <person name="Kijpornyongpan T."/>
            <person name="Phillips-Mora W."/>
        </authorList>
    </citation>
    <scope>NUCLEOTIDE SEQUENCE [LARGE SCALE GENOMIC DNA]</scope>
    <source>
        <strain evidence="1 2">MCA 2952</strain>
    </source>
</reference>
<evidence type="ECO:0000313" key="2">
    <source>
        <dbReference type="Proteomes" id="UP000054988"/>
    </source>
</evidence>
<organism evidence="1 2">
    <name type="scientific">Moniliophthora roreri</name>
    <name type="common">Frosty pod rot fungus</name>
    <name type="synonym">Monilia roreri</name>
    <dbReference type="NCBI Taxonomy" id="221103"/>
    <lineage>
        <taxon>Eukaryota</taxon>
        <taxon>Fungi</taxon>
        <taxon>Dikarya</taxon>
        <taxon>Basidiomycota</taxon>
        <taxon>Agaricomycotina</taxon>
        <taxon>Agaricomycetes</taxon>
        <taxon>Agaricomycetidae</taxon>
        <taxon>Agaricales</taxon>
        <taxon>Marasmiineae</taxon>
        <taxon>Marasmiaceae</taxon>
        <taxon>Moniliophthora</taxon>
    </lineage>
</organism>
<name>A0A0W0FCR1_MONRR</name>
<dbReference type="Proteomes" id="UP000054988">
    <property type="component" value="Unassembled WGS sequence"/>
</dbReference>
<gene>
    <name evidence="1" type="ORF">WG66_13310</name>
</gene>